<dbReference type="NCBIfam" id="NF012211">
    <property type="entry name" value="tand_rpt_95"/>
    <property type="match status" value="2"/>
</dbReference>
<reference evidence="1" key="1">
    <citation type="submission" date="2018-05" db="EMBL/GenBank/DDBJ databases">
        <authorList>
            <person name="Lanie J.A."/>
            <person name="Ng W.-L."/>
            <person name="Kazmierczak K.M."/>
            <person name="Andrzejewski T.M."/>
            <person name="Davidsen T.M."/>
            <person name="Wayne K.J."/>
            <person name="Tettelin H."/>
            <person name="Glass J.I."/>
            <person name="Rusch D."/>
            <person name="Podicherti R."/>
            <person name="Tsui H.-C.T."/>
            <person name="Winkler M.E."/>
        </authorList>
    </citation>
    <scope>NUCLEOTIDE SEQUENCE</scope>
</reference>
<dbReference type="AlphaFoldDB" id="A0A382RQC8"/>
<feature type="non-terminal residue" evidence="1">
    <location>
        <position position="318"/>
    </location>
</feature>
<dbReference type="Gene3D" id="2.60.40.3440">
    <property type="match status" value="1"/>
</dbReference>
<evidence type="ECO:0000313" key="1">
    <source>
        <dbReference type="EMBL" id="SVC99866.1"/>
    </source>
</evidence>
<dbReference type="Gene3D" id="2.60.40.2810">
    <property type="match status" value="1"/>
</dbReference>
<feature type="non-terminal residue" evidence="1">
    <location>
        <position position="1"/>
    </location>
</feature>
<gene>
    <name evidence="1" type="ORF">METZ01_LOCUS352720</name>
</gene>
<dbReference type="EMBL" id="UINC01123409">
    <property type="protein sequence ID" value="SVC99866.1"/>
    <property type="molecule type" value="Genomic_DNA"/>
</dbReference>
<organism evidence="1">
    <name type="scientific">marine metagenome</name>
    <dbReference type="NCBI Taxonomy" id="408172"/>
    <lineage>
        <taxon>unclassified sequences</taxon>
        <taxon>metagenomes</taxon>
        <taxon>ecological metagenomes</taxon>
    </lineage>
</organism>
<protein>
    <recommendedName>
        <fullName evidence="2">RapA2 cadherin-like domain-containing protein</fullName>
    </recommendedName>
</protein>
<accession>A0A382RQC8</accession>
<sequence>SVDDATMQLNEDTELIITLIGNDPDEDLLIFSIIDSPSDGTLFGDVPNLIYAPSPDYYGNDSFTFSASDGEYSDLGTVSITINPVNDQPTVPAVVFDGVTDEYQFTLDANDVDEDDLTISFTPEDGSTVFGGNITANADSTYTYSLGSTAEAFGVDYILYKALDGQFESGTGLVTFNISDTGSNFGNMRELSSFDQDISVAEDESITLTLSATDTDTLFDSVSTEIEISGPFHGSIDLSGEAIYDNFAYWEYVYEPDDNYFGIDSVEYRVKNPNNPEEWSDWSTVTITVNPVNDSPILAVADTSTAEDVPLTFTLAAI</sequence>
<evidence type="ECO:0008006" key="2">
    <source>
        <dbReference type="Google" id="ProtNLM"/>
    </source>
</evidence>
<proteinExistence type="predicted"/>
<name>A0A382RQC8_9ZZZZ</name>
<dbReference type="Pfam" id="PF17963">
    <property type="entry name" value="Big_9"/>
    <property type="match status" value="2"/>
</dbReference>